<keyword evidence="1" id="KW-0732">Signal</keyword>
<name>A0A4Y9XSZ1_9AGAM</name>
<protein>
    <submittedName>
        <fullName evidence="2">Uncharacterized protein</fullName>
    </submittedName>
</protein>
<evidence type="ECO:0000256" key="1">
    <source>
        <dbReference type="SAM" id="SignalP"/>
    </source>
</evidence>
<organism evidence="2 3">
    <name type="scientific">Dentipellis fragilis</name>
    <dbReference type="NCBI Taxonomy" id="205917"/>
    <lineage>
        <taxon>Eukaryota</taxon>
        <taxon>Fungi</taxon>
        <taxon>Dikarya</taxon>
        <taxon>Basidiomycota</taxon>
        <taxon>Agaricomycotina</taxon>
        <taxon>Agaricomycetes</taxon>
        <taxon>Russulales</taxon>
        <taxon>Hericiaceae</taxon>
        <taxon>Dentipellis</taxon>
    </lineage>
</organism>
<evidence type="ECO:0000313" key="3">
    <source>
        <dbReference type="Proteomes" id="UP000298327"/>
    </source>
</evidence>
<dbReference type="AlphaFoldDB" id="A0A4Y9XSZ1"/>
<keyword evidence="3" id="KW-1185">Reference proteome</keyword>
<feature type="signal peptide" evidence="1">
    <location>
        <begin position="1"/>
        <end position="20"/>
    </location>
</feature>
<reference evidence="2 3" key="1">
    <citation type="submission" date="2019-02" db="EMBL/GenBank/DDBJ databases">
        <title>Genome sequencing of the rare red list fungi Dentipellis fragilis.</title>
        <authorList>
            <person name="Buettner E."/>
            <person name="Kellner H."/>
        </authorList>
    </citation>
    <scope>NUCLEOTIDE SEQUENCE [LARGE SCALE GENOMIC DNA]</scope>
    <source>
        <strain evidence="2 3">DSM 105465</strain>
    </source>
</reference>
<sequence length="72" mass="7601">MKITAFVCIFIFCISQLILSAAVPTDQTVNTDPGNLEVDALAPGPVDLHFFDVGGPGENKVASRTIIFVAPP</sequence>
<gene>
    <name evidence="2" type="ORF">EVG20_g10361</name>
</gene>
<evidence type="ECO:0000313" key="2">
    <source>
        <dbReference type="EMBL" id="TFY52882.1"/>
    </source>
</evidence>
<accession>A0A4Y9XSZ1</accession>
<feature type="chain" id="PRO_5021331353" evidence="1">
    <location>
        <begin position="21"/>
        <end position="72"/>
    </location>
</feature>
<dbReference type="EMBL" id="SEOQ01001236">
    <property type="protein sequence ID" value="TFY52882.1"/>
    <property type="molecule type" value="Genomic_DNA"/>
</dbReference>
<proteinExistence type="predicted"/>
<comment type="caution">
    <text evidence="2">The sequence shown here is derived from an EMBL/GenBank/DDBJ whole genome shotgun (WGS) entry which is preliminary data.</text>
</comment>
<dbReference type="Proteomes" id="UP000298327">
    <property type="component" value="Unassembled WGS sequence"/>
</dbReference>